<evidence type="ECO:0000256" key="1">
    <source>
        <dbReference type="ARBA" id="ARBA00022747"/>
    </source>
</evidence>
<dbReference type="GO" id="GO:0009307">
    <property type="term" value="P:DNA restriction-modification system"/>
    <property type="evidence" value="ECO:0007669"/>
    <property type="project" value="UniProtKB-KW"/>
</dbReference>
<name>A0A7X9UBW0_9ACTN</name>
<dbReference type="Proteomes" id="UP000546970">
    <property type="component" value="Unassembled WGS sequence"/>
</dbReference>
<reference evidence="3 4" key="1">
    <citation type="submission" date="2020-04" db="EMBL/GenBank/DDBJ databases">
        <title>Collinsella sp. KGMB02528 nov., an anaerobic actinobacterium isolated from human feces.</title>
        <authorList>
            <person name="Han K.-I."/>
            <person name="Eom M.K."/>
            <person name="Kim J.-S."/>
            <person name="Lee K.C."/>
            <person name="Suh M.K."/>
            <person name="Park S.-H."/>
            <person name="Lee J.H."/>
            <person name="Kang S.W."/>
            <person name="Park J.-E."/>
            <person name="Oh B.S."/>
            <person name="Yu S.Y."/>
            <person name="Choi S.-H."/>
            <person name="Lee D.H."/>
            <person name="Yoon H."/>
            <person name="Kim B.-Y."/>
            <person name="Lee J.H."/>
            <person name="Lee J.-S."/>
        </authorList>
    </citation>
    <scope>NUCLEOTIDE SEQUENCE [LARGE SCALE GENOMIC DNA]</scope>
    <source>
        <strain evidence="3 4">KGMB02528</strain>
    </source>
</reference>
<organism evidence="3 4">
    <name type="scientific">Collinsella acetigenes</name>
    <dbReference type="NCBI Taxonomy" id="2713419"/>
    <lineage>
        <taxon>Bacteria</taxon>
        <taxon>Bacillati</taxon>
        <taxon>Actinomycetota</taxon>
        <taxon>Coriobacteriia</taxon>
        <taxon>Coriobacteriales</taxon>
        <taxon>Coriobacteriaceae</taxon>
        <taxon>Collinsella</taxon>
    </lineage>
</organism>
<evidence type="ECO:0008006" key="5">
    <source>
        <dbReference type="Google" id="ProtNLM"/>
    </source>
</evidence>
<keyword evidence="2" id="KW-0238">DNA-binding</keyword>
<evidence type="ECO:0000256" key="2">
    <source>
        <dbReference type="ARBA" id="ARBA00023125"/>
    </source>
</evidence>
<dbReference type="AlphaFoldDB" id="A0A7X9UBW0"/>
<protein>
    <recommendedName>
        <fullName evidence="5">Type I restriction modification DNA specificity domain-containing protein</fullName>
    </recommendedName>
</protein>
<keyword evidence="4" id="KW-1185">Reference proteome</keyword>
<proteinExistence type="predicted"/>
<accession>A0A7X9UBW0</accession>
<evidence type="ECO:0000313" key="4">
    <source>
        <dbReference type="Proteomes" id="UP000546970"/>
    </source>
</evidence>
<dbReference type="SUPFAM" id="SSF116734">
    <property type="entry name" value="DNA methylase specificity domain"/>
    <property type="match status" value="1"/>
</dbReference>
<dbReference type="GO" id="GO:0003677">
    <property type="term" value="F:DNA binding"/>
    <property type="evidence" value="ECO:0007669"/>
    <property type="project" value="UniProtKB-KW"/>
</dbReference>
<evidence type="ECO:0000313" key="3">
    <source>
        <dbReference type="EMBL" id="NMF55641.1"/>
    </source>
</evidence>
<dbReference type="EMBL" id="JABBCP010000002">
    <property type="protein sequence ID" value="NMF55641.1"/>
    <property type="molecule type" value="Genomic_DNA"/>
</dbReference>
<gene>
    <name evidence="3" type="ORF">HF320_04780</name>
</gene>
<sequence length="105" mass="12214">MISFSPLNHKRHWISEYSHFEIPVPPIEVQREIVRIPDEFTSLTDELIAELAREVTARRQQYAHYRDRLLSRESLEAIDGKPVEMKRLGEVCLIETGRLNAKAAT</sequence>
<dbReference type="Gene3D" id="3.90.220.20">
    <property type="entry name" value="DNA methylase specificity domains"/>
    <property type="match status" value="2"/>
</dbReference>
<dbReference type="RefSeq" id="WP_169277271.1">
    <property type="nucleotide sequence ID" value="NZ_JABBCP010000002.1"/>
</dbReference>
<dbReference type="InterPro" id="IPR044946">
    <property type="entry name" value="Restrct_endonuc_typeI_TRD_sf"/>
</dbReference>
<comment type="caution">
    <text evidence="3">The sequence shown here is derived from an EMBL/GenBank/DDBJ whole genome shotgun (WGS) entry which is preliminary data.</text>
</comment>
<keyword evidence="1" id="KW-0680">Restriction system</keyword>